<evidence type="ECO:0000256" key="2">
    <source>
        <dbReference type="SAM" id="SignalP"/>
    </source>
</evidence>
<feature type="chain" id="PRO_5012062990" description="Small EDRK-rich factor-like N-terminal domain-containing protein" evidence="2">
    <location>
        <begin position="18"/>
        <end position="100"/>
    </location>
</feature>
<protein>
    <recommendedName>
        <fullName evidence="5">Small EDRK-rich factor-like N-terminal domain-containing protein</fullName>
    </recommendedName>
</protein>
<dbReference type="EMBL" id="NIVC01000056">
    <property type="protein sequence ID" value="PAA92363.1"/>
    <property type="molecule type" value="Genomic_DNA"/>
</dbReference>
<evidence type="ECO:0008006" key="5">
    <source>
        <dbReference type="Google" id="ProtNLM"/>
    </source>
</evidence>
<keyword evidence="2" id="KW-0732">Signal</keyword>
<gene>
    <name evidence="3" type="ORF">BOX15_Mlig001540g3</name>
</gene>
<proteinExistence type="predicted"/>
<evidence type="ECO:0000256" key="1">
    <source>
        <dbReference type="SAM" id="MobiDB-lite"/>
    </source>
</evidence>
<feature type="non-terminal residue" evidence="3">
    <location>
        <position position="1"/>
    </location>
</feature>
<evidence type="ECO:0000313" key="4">
    <source>
        <dbReference type="Proteomes" id="UP000215902"/>
    </source>
</evidence>
<dbReference type="AlphaFoldDB" id="A0A267H266"/>
<evidence type="ECO:0000313" key="3">
    <source>
        <dbReference type="EMBL" id="PAA92363.1"/>
    </source>
</evidence>
<keyword evidence="4" id="KW-1185">Reference proteome</keyword>
<feature type="region of interest" description="Disordered" evidence="1">
    <location>
        <begin position="46"/>
        <end position="100"/>
    </location>
</feature>
<sequence length="100" mass="10438">ASLTALALSCLCRRGLTLSSLPQGQCSTGYVSVTASLLAKPSLSSFQAQKAKHRMPAKQNQQQGAGKQQAADANKDAKQQKQQQQQQQAGGAAAKAGQKK</sequence>
<comment type="caution">
    <text evidence="3">The sequence shown here is derived from an EMBL/GenBank/DDBJ whole genome shotgun (WGS) entry which is preliminary data.</text>
</comment>
<organism evidence="3 4">
    <name type="scientific">Macrostomum lignano</name>
    <dbReference type="NCBI Taxonomy" id="282301"/>
    <lineage>
        <taxon>Eukaryota</taxon>
        <taxon>Metazoa</taxon>
        <taxon>Spiralia</taxon>
        <taxon>Lophotrochozoa</taxon>
        <taxon>Platyhelminthes</taxon>
        <taxon>Rhabditophora</taxon>
        <taxon>Macrostomorpha</taxon>
        <taxon>Macrostomida</taxon>
        <taxon>Macrostomidae</taxon>
        <taxon>Macrostomum</taxon>
    </lineage>
</organism>
<name>A0A267H266_9PLAT</name>
<accession>A0A267H266</accession>
<reference evidence="3 4" key="1">
    <citation type="submission" date="2017-06" db="EMBL/GenBank/DDBJ databases">
        <title>A platform for efficient transgenesis in Macrostomum lignano, a flatworm model organism for stem cell research.</title>
        <authorList>
            <person name="Berezikov E."/>
        </authorList>
    </citation>
    <scope>NUCLEOTIDE SEQUENCE [LARGE SCALE GENOMIC DNA]</scope>
    <source>
        <strain evidence="3">DV1</strain>
        <tissue evidence="3">Whole organism</tissue>
    </source>
</reference>
<feature type="compositionally biased region" description="Low complexity" evidence="1">
    <location>
        <begin position="57"/>
        <end position="72"/>
    </location>
</feature>
<dbReference type="Proteomes" id="UP000215902">
    <property type="component" value="Unassembled WGS sequence"/>
</dbReference>
<feature type="signal peptide" evidence="2">
    <location>
        <begin position="1"/>
        <end position="17"/>
    </location>
</feature>
<feature type="compositionally biased region" description="Low complexity" evidence="1">
    <location>
        <begin position="80"/>
        <end position="100"/>
    </location>
</feature>